<organism evidence="2 3">
    <name type="scientific">Citricoccus parietis</name>
    <dbReference type="NCBI Taxonomy" id="592307"/>
    <lineage>
        <taxon>Bacteria</taxon>
        <taxon>Bacillati</taxon>
        <taxon>Actinomycetota</taxon>
        <taxon>Actinomycetes</taxon>
        <taxon>Micrococcales</taxon>
        <taxon>Micrococcaceae</taxon>
        <taxon>Citricoccus</taxon>
    </lineage>
</organism>
<dbReference type="Proteomes" id="UP001589575">
    <property type="component" value="Unassembled WGS sequence"/>
</dbReference>
<accession>A0ABV5G2L2</accession>
<gene>
    <name evidence="2" type="ORF">ACFFX0_19035</name>
</gene>
<feature type="region of interest" description="Disordered" evidence="1">
    <location>
        <begin position="19"/>
        <end position="50"/>
    </location>
</feature>
<dbReference type="EMBL" id="JBHMFI010000001">
    <property type="protein sequence ID" value="MFB9073178.1"/>
    <property type="molecule type" value="Genomic_DNA"/>
</dbReference>
<sequence>MHGRQAYPRHDRCVRAARRLEISSSRPSHHSGRGGEEAHRPRTRASFSASRECRRWRIRACPRTRATPR</sequence>
<reference evidence="2 3" key="1">
    <citation type="submission" date="2024-09" db="EMBL/GenBank/DDBJ databases">
        <authorList>
            <person name="Sun Q."/>
            <person name="Mori K."/>
        </authorList>
    </citation>
    <scope>NUCLEOTIDE SEQUENCE [LARGE SCALE GENOMIC DNA]</scope>
    <source>
        <strain evidence="2 3">CCM 7609</strain>
    </source>
</reference>
<evidence type="ECO:0000256" key="1">
    <source>
        <dbReference type="SAM" id="MobiDB-lite"/>
    </source>
</evidence>
<comment type="caution">
    <text evidence="2">The sequence shown here is derived from an EMBL/GenBank/DDBJ whole genome shotgun (WGS) entry which is preliminary data.</text>
</comment>
<protein>
    <submittedName>
        <fullName evidence="2">Uncharacterized protein</fullName>
    </submittedName>
</protein>
<keyword evidence="3" id="KW-1185">Reference proteome</keyword>
<evidence type="ECO:0000313" key="2">
    <source>
        <dbReference type="EMBL" id="MFB9073178.1"/>
    </source>
</evidence>
<evidence type="ECO:0000313" key="3">
    <source>
        <dbReference type="Proteomes" id="UP001589575"/>
    </source>
</evidence>
<name>A0ABV5G2L2_9MICC</name>
<proteinExistence type="predicted"/>